<dbReference type="InterPro" id="IPR045864">
    <property type="entry name" value="aa-tRNA-synth_II/BPL/LPL"/>
</dbReference>
<dbReference type="EC" id="6.1.1.7" evidence="13"/>
<comment type="function">
    <text evidence="11 13">Catalyzes the attachment of alanine to tRNA(Ala) in a two-step reaction: alanine is first activated by ATP to form Ala-AMP and then transferred to the acceptor end of tRNA(Ala). Also edits incorrectly charged Ser-tRNA(Ala) and Gly-tRNA(Ala) via its editing domain.</text>
</comment>
<dbReference type="Pfam" id="PF02272">
    <property type="entry name" value="DHHA1"/>
    <property type="match status" value="1"/>
</dbReference>
<dbReference type="GO" id="GO:0008270">
    <property type="term" value="F:zinc ion binding"/>
    <property type="evidence" value="ECO:0007669"/>
    <property type="project" value="UniProtKB-UniRule"/>
</dbReference>
<evidence type="ECO:0000256" key="11">
    <source>
        <dbReference type="ARBA" id="ARBA00024779"/>
    </source>
</evidence>
<protein>
    <recommendedName>
        <fullName evidence="13">Alanine--tRNA ligase</fullName>
        <ecNumber evidence="13">6.1.1.7</ecNumber>
    </recommendedName>
    <alternativeName>
        <fullName evidence="13">Alanyl-tRNA synthetase</fullName>
        <shortName evidence="13">AlaRS</shortName>
    </alternativeName>
</protein>
<dbReference type="Gene3D" id="2.40.30.130">
    <property type="match status" value="1"/>
</dbReference>
<dbReference type="InterPro" id="IPR018164">
    <property type="entry name" value="Ala-tRNA-synth_IIc_N"/>
</dbReference>
<evidence type="ECO:0000256" key="10">
    <source>
        <dbReference type="ARBA" id="ARBA00023146"/>
    </source>
</evidence>
<dbReference type="InterPro" id="IPR018163">
    <property type="entry name" value="Thr/Ala-tRNA-synth_IIc_edit"/>
</dbReference>
<keyword evidence="16" id="KW-1185">Reference proteome</keyword>
<dbReference type="Pfam" id="PF07973">
    <property type="entry name" value="tRNA_SAD"/>
    <property type="match status" value="1"/>
</dbReference>
<sequence length="893" mass="96622">MKTAEIKRRYLAHFEANGHTVVPSAPLPAIEDPNLLFINAGMVQFVPYFLGQQTPAFSRAVSVQKCLRTPDIDEVGKTSRHGTFFQMNGNFSFGDYFKEGAINLAWELSTKSVADGGFGLDPSRIWPTVYLDDDEAFELWRRIGVPVEHIVRRGKKDNYWSMGIPGPAGPCSELFYDRGPEYGKDGGPEADEDRFMEYWNLVFMQYEITNVTSKEDFTIVGPLPKQNIDTGMGLERIASILQGVDNLYEIDEVRPILARAAEMTGKKYGVHSGHVAGESHPDDVRLRVIADHVRTALMLIGDGVVPANDGRGYVLRRIMRRAIRAMRLLGWQEAALPELLPIARDCMAPSYPELAKEFGRISTYAYAEEDAFLATLRSGTTILDTAITETKSSGGRQLSGSQAFKLHDTYGFPIDLTLEIAQEQGLEVDQTGFRRLMADQKNAAKADAKARKTGHADLSAYRSALDAGGAVEFTGYQEVTRESRVRALIGEKGRIEVAGEGDFVELVLDTTPFYAEGGGQQADTGLINVGDGRVEVVDVQQPIPGLIVHKVRVVRGEVRAGESALAEIDVTRRKAISRSHTATHLVHQTMRNFLGESATQAGSLNAPGRLRFDFHTPGAVSPAVLHDVEQQINEVLLRDLEVNAFITSQEEARRLGAMALFGEKYGDEVRVVEVGDYARELCGGTHVARSGQLGLVKILAEASIGSGVRRVEALVGIDAFSFLAKEHLLVSRLADMFRVPGDQVADRVEQTVSALRDAEKELEKLKAQMVMGGASALADGAKDLRGVAYVGTEAPEGAAVNDVRTLAQEIRGRIDQARPAVVAVTSRANGKASLIVAVNAAAKSRGLSAQDLVKGALSGRGGGNADLAQGGGVPAAEAANLLASIEKSLAEAN</sequence>
<dbReference type="PRINTS" id="PR00980">
    <property type="entry name" value="TRNASYNTHALA"/>
</dbReference>
<evidence type="ECO:0000256" key="7">
    <source>
        <dbReference type="ARBA" id="ARBA00022840"/>
    </source>
</evidence>
<evidence type="ECO:0000313" key="16">
    <source>
        <dbReference type="Proteomes" id="UP000053244"/>
    </source>
</evidence>
<dbReference type="GO" id="GO:0005829">
    <property type="term" value="C:cytosol"/>
    <property type="evidence" value="ECO:0007669"/>
    <property type="project" value="TreeGrafter"/>
</dbReference>
<evidence type="ECO:0000256" key="3">
    <source>
        <dbReference type="ARBA" id="ARBA00022598"/>
    </source>
</evidence>
<evidence type="ECO:0000256" key="4">
    <source>
        <dbReference type="ARBA" id="ARBA00022723"/>
    </source>
</evidence>
<keyword evidence="8 13" id="KW-0694">RNA-binding</keyword>
<dbReference type="SUPFAM" id="SSF101353">
    <property type="entry name" value="Putative anticodon-binding domain of alanyl-tRNA synthetase (AlaRS)"/>
    <property type="match status" value="1"/>
</dbReference>
<feature type="binding site" evidence="13">
    <location>
        <position position="682"/>
    </location>
    <ligand>
        <name>Zn(2+)</name>
        <dbReference type="ChEBI" id="CHEBI:29105"/>
    </ligand>
</feature>
<dbReference type="GO" id="GO:0006419">
    <property type="term" value="P:alanyl-tRNA aminoacylation"/>
    <property type="evidence" value="ECO:0007669"/>
    <property type="project" value="UniProtKB-UniRule"/>
</dbReference>
<dbReference type="FunFam" id="3.30.54.20:FF:000001">
    <property type="entry name" value="Alanine--tRNA ligase"/>
    <property type="match status" value="1"/>
</dbReference>
<keyword evidence="6 13" id="KW-0862">Zinc</keyword>
<keyword evidence="10 13" id="KW-0030">Aminoacyl-tRNA synthetase</keyword>
<keyword evidence="2 13" id="KW-0820">tRNA-binding</keyword>
<accession>A0A117MLZ5</accession>
<comment type="domain">
    <text evidence="13">Consists of three domains; the N-terminal catalytic domain, the editing domain and the C-terminal C-Ala domain. The editing domain removes incorrectly charged amino acids, while the C-Ala domain, along with tRNA(Ala), serves as a bridge to cooperatively bring together the editing and aminoacylation centers thus stimulating deacylation of misacylated tRNAs.</text>
</comment>
<dbReference type="RefSeq" id="WP_067705022.1">
    <property type="nucleotide sequence ID" value="NZ_LLZH01000319.1"/>
</dbReference>
<evidence type="ECO:0000313" key="15">
    <source>
        <dbReference type="EMBL" id="KUL24716.1"/>
    </source>
</evidence>
<keyword evidence="7 13" id="KW-0067">ATP-binding</keyword>
<keyword evidence="13" id="KW-0963">Cytoplasm</keyword>
<dbReference type="Pfam" id="PF01411">
    <property type="entry name" value="tRNA-synt_2c"/>
    <property type="match status" value="1"/>
</dbReference>
<dbReference type="FunFam" id="3.10.310.40:FF:000001">
    <property type="entry name" value="Alanine--tRNA ligase"/>
    <property type="match status" value="1"/>
</dbReference>
<evidence type="ECO:0000256" key="13">
    <source>
        <dbReference type="HAMAP-Rule" id="MF_00036"/>
    </source>
</evidence>
<dbReference type="PANTHER" id="PTHR11777">
    <property type="entry name" value="ALANYL-TRNA SYNTHETASE"/>
    <property type="match status" value="1"/>
</dbReference>
<evidence type="ECO:0000256" key="12">
    <source>
        <dbReference type="ARBA" id="ARBA00048300"/>
    </source>
</evidence>
<dbReference type="InterPro" id="IPR009000">
    <property type="entry name" value="Transl_B-barrel_sf"/>
</dbReference>
<keyword evidence="5 13" id="KW-0547">Nucleotide-binding</keyword>
<comment type="cofactor">
    <cofactor evidence="13">
        <name>Zn(2+)</name>
        <dbReference type="ChEBI" id="CHEBI:29105"/>
    </cofactor>
    <text evidence="13">Binds 1 zinc ion per subunit.</text>
</comment>
<dbReference type="GO" id="GO:0000049">
    <property type="term" value="F:tRNA binding"/>
    <property type="evidence" value="ECO:0007669"/>
    <property type="project" value="UniProtKB-KW"/>
</dbReference>
<evidence type="ECO:0000256" key="1">
    <source>
        <dbReference type="ARBA" id="ARBA00008226"/>
    </source>
</evidence>
<dbReference type="HAMAP" id="MF_00036_B">
    <property type="entry name" value="Ala_tRNA_synth_B"/>
    <property type="match status" value="1"/>
</dbReference>
<dbReference type="InterPro" id="IPR023033">
    <property type="entry name" value="Ala_tRNA_ligase_euk/bac"/>
</dbReference>
<evidence type="ECO:0000256" key="8">
    <source>
        <dbReference type="ARBA" id="ARBA00022884"/>
    </source>
</evidence>
<dbReference type="Gene3D" id="3.30.930.10">
    <property type="entry name" value="Bira Bifunctional Protein, Domain 2"/>
    <property type="match status" value="1"/>
</dbReference>
<feature type="binding site" evidence="13">
    <location>
        <position position="686"/>
    </location>
    <ligand>
        <name>Zn(2+)</name>
        <dbReference type="ChEBI" id="CHEBI:29105"/>
    </ligand>
</feature>
<dbReference type="CDD" id="cd00673">
    <property type="entry name" value="AlaRS_core"/>
    <property type="match status" value="1"/>
</dbReference>
<dbReference type="InterPro" id="IPR002318">
    <property type="entry name" value="Ala-tRNA-lgiase_IIc"/>
</dbReference>
<comment type="caution">
    <text evidence="15">The sequence shown here is derived from an EMBL/GenBank/DDBJ whole genome shotgun (WGS) entry which is preliminary data.</text>
</comment>
<keyword evidence="3 13" id="KW-0436">Ligase</keyword>
<evidence type="ECO:0000259" key="14">
    <source>
        <dbReference type="PROSITE" id="PS50860"/>
    </source>
</evidence>
<dbReference type="NCBIfam" id="TIGR00344">
    <property type="entry name" value="alaS"/>
    <property type="match status" value="1"/>
</dbReference>
<feature type="domain" description="Alanyl-transfer RNA synthetases family profile" evidence="14">
    <location>
        <begin position="1"/>
        <end position="725"/>
    </location>
</feature>
<dbReference type="SUPFAM" id="SSF55681">
    <property type="entry name" value="Class II aaRS and biotin synthetases"/>
    <property type="match status" value="1"/>
</dbReference>
<dbReference type="InterPro" id="IPR018165">
    <property type="entry name" value="Ala-tRNA-synth_IIc_core"/>
</dbReference>
<feature type="binding site" evidence="13">
    <location>
        <position position="580"/>
    </location>
    <ligand>
        <name>Zn(2+)</name>
        <dbReference type="ChEBI" id="CHEBI:29105"/>
    </ligand>
</feature>
<dbReference type="Gene3D" id="3.30.980.10">
    <property type="entry name" value="Threonyl-trna Synthetase, Chain A, domain 2"/>
    <property type="match status" value="1"/>
</dbReference>
<dbReference type="GO" id="GO:0002161">
    <property type="term" value="F:aminoacyl-tRNA deacylase activity"/>
    <property type="evidence" value="ECO:0007669"/>
    <property type="project" value="TreeGrafter"/>
</dbReference>
<dbReference type="Gene3D" id="3.30.54.20">
    <property type="match status" value="1"/>
</dbReference>
<dbReference type="SMART" id="SM00863">
    <property type="entry name" value="tRNA_SAD"/>
    <property type="match status" value="1"/>
</dbReference>
<dbReference type="SUPFAM" id="SSF55186">
    <property type="entry name" value="ThrRS/AlaRS common domain"/>
    <property type="match status" value="1"/>
</dbReference>
<dbReference type="GO" id="GO:0005524">
    <property type="term" value="F:ATP binding"/>
    <property type="evidence" value="ECO:0007669"/>
    <property type="project" value="UniProtKB-UniRule"/>
</dbReference>
<comment type="similarity">
    <text evidence="1 13">Belongs to the class-II aminoacyl-tRNA synthetase family.</text>
</comment>
<dbReference type="PANTHER" id="PTHR11777:SF9">
    <property type="entry name" value="ALANINE--TRNA LIGASE, CYTOPLASMIC"/>
    <property type="match status" value="1"/>
</dbReference>
<reference evidence="15 16" key="1">
    <citation type="submission" date="2015-10" db="EMBL/GenBank/DDBJ databases">
        <authorList>
            <person name="Gilbert D.G."/>
        </authorList>
    </citation>
    <scope>NUCLEOTIDE SEQUENCE [LARGE SCALE GENOMIC DNA]</scope>
    <source>
        <strain evidence="15 16">NRRL B-16712</strain>
    </source>
</reference>
<dbReference type="InterPro" id="IPR018162">
    <property type="entry name" value="Ala-tRNA-ligase_IIc_anticod-bd"/>
</dbReference>
<dbReference type="InterPro" id="IPR003156">
    <property type="entry name" value="DHHA1_dom"/>
</dbReference>
<dbReference type="SUPFAM" id="SSF50447">
    <property type="entry name" value="Translation proteins"/>
    <property type="match status" value="1"/>
</dbReference>
<dbReference type="AlphaFoldDB" id="A0A117MLZ5"/>
<proteinExistence type="inferred from homology"/>
<dbReference type="GO" id="GO:0004813">
    <property type="term" value="F:alanine-tRNA ligase activity"/>
    <property type="evidence" value="ECO:0007669"/>
    <property type="project" value="UniProtKB-UniRule"/>
</dbReference>
<dbReference type="PROSITE" id="PS50860">
    <property type="entry name" value="AA_TRNA_LIGASE_II_ALA"/>
    <property type="match status" value="1"/>
</dbReference>
<name>A0A117MLZ5_9ACTN</name>
<dbReference type="OrthoDB" id="9803884at2"/>
<evidence type="ECO:0000256" key="2">
    <source>
        <dbReference type="ARBA" id="ARBA00022555"/>
    </source>
</evidence>
<comment type="subcellular location">
    <subcellularLocation>
        <location evidence="13">Cytoplasm</location>
    </subcellularLocation>
</comment>
<comment type="catalytic activity">
    <reaction evidence="12 13">
        <text>tRNA(Ala) + L-alanine + ATP = L-alanyl-tRNA(Ala) + AMP + diphosphate</text>
        <dbReference type="Rhea" id="RHEA:12540"/>
        <dbReference type="Rhea" id="RHEA-COMP:9657"/>
        <dbReference type="Rhea" id="RHEA-COMP:9923"/>
        <dbReference type="ChEBI" id="CHEBI:30616"/>
        <dbReference type="ChEBI" id="CHEBI:33019"/>
        <dbReference type="ChEBI" id="CHEBI:57972"/>
        <dbReference type="ChEBI" id="CHEBI:78442"/>
        <dbReference type="ChEBI" id="CHEBI:78497"/>
        <dbReference type="ChEBI" id="CHEBI:456215"/>
        <dbReference type="EC" id="6.1.1.7"/>
    </reaction>
</comment>
<dbReference type="Proteomes" id="UP000053244">
    <property type="component" value="Unassembled WGS sequence"/>
</dbReference>
<keyword evidence="4 13" id="KW-0479">Metal-binding</keyword>
<evidence type="ECO:0000256" key="5">
    <source>
        <dbReference type="ARBA" id="ARBA00022741"/>
    </source>
</evidence>
<dbReference type="FunFam" id="3.30.980.10:FF:000004">
    <property type="entry name" value="Alanine--tRNA ligase, cytoplasmic"/>
    <property type="match status" value="1"/>
</dbReference>
<dbReference type="Gene3D" id="6.10.250.550">
    <property type="match status" value="1"/>
</dbReference>
<gene>
    <name evidence="13" type="primary">alaS</name>
    <name evidence="15" type="ORF">ADL15_43140</name>
</gene>
<feature type="binding site" evidence="13">
    <location>
        <position position="584"/>
    </location>
    <ligand>
        <name>Zn(2+)</name>
        <dbReference type="ChEBI" id="CHEBI:29105"/>
    </ligand>
</feature>
<dbReference type="InterPro" id="IPR050058">
    <property type="entry name" value="Ala-tRNA_ligase"/>
</dbReference>
<dbReference type="Gene3D" id="3.10.310.40">
    <property type="match status" value="1"/>
</dbReference>
<dbReference type="InterPro" id="IPR012947">
    <property type="entry name" value="tRNA_SAD"/>
</dbReference>
<evidence type="ECO:0000256" key="6">
    <source>
        <dbReference type="ARBA" id="ARBA00022833"/>
    </source>
</evidence>
<organism evidence="15 16">
    <name type="scientific">Actinoplanes awajinensis subsp. mycoplanecinus</name>
    <dbReference type="NCBI Taxonomy" id="135947"/>
    <lineage>
        <taxon>Bacteria</taxon>
        <taxon>Bacillati</taxon>
        <taxon>Actinomycetota</taxon>
        <taxon>Actinomycetes</taxon>
        <taxon>Micromonosporales</taxon>
        <taxon>Micromonosporaceae</taxon>
        <taxon>Actinoplanes</taxon>
    </lineage>
</organism>
<keyword evidence="9 13" id="KW-0648">Protein biosynthesis</keyword>
<dbReference type="EMBL" id="LLZH01000319">
    <property type="protein sequence ID" value="KUL24716.1"/>
    <property type="molecule type" value="Genomic_DNA"/>
</dbReference>
<evidence type="ECO:0000256" key="9">
    <source>
        <dbReference type="ARBA" id="ARBA00022917"/>
    </source>
</evidence>